<gene>
    <name evidence="7" type="ORF">JK363_41380</name>
</gene>
<evidence type="ECO:0000256" key="3">
    <source>
        <dbReference type="ARBA" id="ARBA00022679"/>
    </source>
</evidence>
<dbReference type="EMBL" id="JAERRF010000145">
    <property type="protein sequence ID" value="MBL1102909.1"/>
    <property type="molecule type" value="Genomic_DNA"/>
</dbReference>
<dbReference type="SMART" id="SM00823">
    <property type="entry name" value="PKS_PP"/>
    <property type="match status" value="1"/>
</dbReference>
<dbReference type="CDD" id="cd00833">
    <property type="entry name" value="PKS"/>
    <property type="match status" value="1"/>
</dbReference>
<name>A0ABS1NSB3_9ACTN</name>
<evidence type="ECO:0000313" key="7">
    <source>
        <dbReference type="EMBL" id="MBL1102909.1"/>
    </source>
</evidence>
<feature type="domain" description="Ketosynthase family 3 (KS3)" evidence="6">
    <location>
        <begin position="149"/>
        <end position="326"/>
    </location>
</feature>
<dbReference type="PANTHER" id="PTHR43775:SF51">
    <property type="entry name" value="INACTIVE PHENOLPHTHIOCEROL SYNTHESIS POLYKETIDE SYNTHASE TYPE I PKS1-RELATED"/>
    <property type="match status" value="1"/>
</dbReference>
<dbReference type="Gene3D" id="3.40.47.10">
    <property type="match status" value="1"/>
</dbReference>
<dbReference type="SMART" id="SM01294">
    <property type="entry name" value="PKS_PP_betabranch"/>
    <property type="match status" value="1"/>
</dbReference>
<keyword evidence="4" id="KW-0511">Multifunctional enzyme</keyword>
<dbReference type="PROSITE" id="PS00012">
    <property type="entry name" value="PHOSPHOPANTETHEINE"/>
    <property type="match status" value="1"/>
</dbReference>
<evidence type="ECO:0000259" key="6">
    <source>
        <dbReference type="PROSITE" id="PS52004"/>
    </source>
</evidence>
<feature type="non-terminal residue" evidence="7">
    <location>
        <position position="326"/>
    </location>
</feature>
<dbReference type="InterPro" id="IPR020841">
    <property type="entry name" value="PKS_Beta-ketoAc_synthase_dom"/>
</dbReference>
<dbReference type="Pfam" id="PF00550">
    <property type="entry name" value="PP-binding"/>
    <property type="match status" value="1"/>
</dbReference>
<evidence type="ECO:0000256" key="1">
    <source>
        <dbReference type="ARBA" id="ARBA00022450"/>
    </source>
</evidence>
<dbReference type="SUPFAM" id="SSF53901">
    <property type="entry name" value="Thiolase-like"/>
    <property type="match status" value="1"/>
</dbReference>
<evidence type="ECO:0000256" key="4">
    <source>
        <dbReference type="ARBA" id="ARBA00023268"/>
    </source>
</evidence>
<dbReference type="InterPro" id="IPR016039">
    <property type="entry name" value="Thiolase-like"/>
</dbReference>
<dbReference type="Pfam" id="PF00109">
    <property type="entry name" value="ketoacyl-synt"/>
    <property type="match status" value="1"/>
</dbReference>
<proteinExistence type="predicted"/>
<feature type="domain" description="Carrier" evidence="5">
    <location>
        <begin position="54"/>
        <end position="129"/>
    </location>
</feature>
<sequence>RLNITALAARGESLPAVLRGIVPASSRRRAAGGAVGSGGLAHRLRGLSSGEQERVLLDLVQSEVAAVLGHQSGAAVDPVRAFKDLGFDSLTAVDLRNRLNRATALTLPATVVFDHPSPSALTAYVREQVLGESGEQDLAPRSARAVVADEPIAIVGMGCRYPGGVASPEALWDLLSASGDAISAFPADRGWDLDGLFDDRGVDRAGSSYVCEGGFLHDAAEFDAGLFGISPREALAMDPQQRLLLETSWEALERAGLDPLSLRGSATGVFAGVSANGYVVGQEDEADSETGGYLLTGSTPSVASGRLSYVLGLEGPAVSVDTACSS</sequence>
<reference evidence="7 8" key="1">
    <citation type="submission" date="2021-01" db="EMBL/GenBank/DDBJ databases">
        <title>WGS of actinomycetes isolated from Thailand.</title>
        <authorList>
            <person name="Thawai C."/>
        </authorList>
    </citation>
    <scope>NUCLEOTIDE SEQUENCE [LARGE SCALE GENOMIC DNA]</scope>
    <source>
        <strain evidence="7 8">CA1R205</strain>
    </source>
</reference>
<accession>A0ABS1NSB3</accession>
<dbReference type="InterPro" id="IPR006162">
    <property type="entry name" value="Ppantetheine_attach_site"/>
</dbReference>
<dbReference type="Gene3D" id="1.10.1200.10">
    <property type="entry name" value="ACP-like"/>
    <property type="match status" value="1"/>
</dbReference>
<dbReference type="PANTHER" id="PTHR43775">
    <property type="entry name" value="FATTY ACID SYNTHASE"/>
    <property type="match status" value="1"/>
</dbReference>
<dbReference type="InterPro" id="IPR036736">
    <property type="entry name" value="ACP-like_sf"/>
</dbReference>
<dbReference type="PROSITE" id="PS50075">
    <property type="entry name" value="CARRIER"/>
    <property type="match status" value="1"/>
</dbReference>
<dbReference type="InterPro" id="IPR050091">
    <property type="entry name" value="PKS_NRPS_Biosynth_Enz"/>
</dbReference>
<keyword evidence="3" id="KW-0808">Transferase</keyword>
<dbReference type="PROSITE" id="PS52004">
    <property type="entry name" value="KS3_2"/>
    <property type="match status" value="1"/>
</dbReference>
<feature type="non-terminal residue" evidence="7">
    <location>
        <position position="1"/>
    </location>
</feature>
<dbReference type="InterPro" id="IPR020806">
    <property type="entry name" value="PKS_PP-bd"/>
</dbReference>
<evidence type="ECO:0000256" key="2">
    <source>
        <dbReference type="ARBA" id="ARBA00022553"/>
    </source>
</evidence>
<evidence type="ECO:0000313" key="8">
    <source>
        <dbReference type="Proteomes" id="UP000634229"/>
    </source>
</evidence>
<dbReference type="InterPro" id="IPR014030">
    <property type="entry name" value="Ketoacyl_synth_N"/>
</dbReference>
<dbReference type="SUPFAM" id="SSF47336">
    <property type="entry name" value="ACP-like"/>
    <property type="match status" value="1"/>
</dbReference>
<keyword evidence="1" id="KW-0596">Phosphopantetheine</keyword>
<dbReference type="Proteomes" id="UP000634229">
    <property type="component" value="Unassembled WGS sequence"/>
</dbReference>
<organism evidence="7 8">
    <name type="scientific">Streptomyces coffeae</name>
    <dbReference type="NCBI Taxonomy" id="621382"/>
    <lineage>
        <taxon>Bacteria</taxon>
        <taxon>Bacillati</taxon>
        <taxon>Actinomycetota</taxon>
        <taxon>Actinomycetes</taxon>
        <taxon>Kitasatosporales</taxon>
        <taxon>Streptomycetaceae</taxon>
        <taxon>Streptomyces</taxon>
    </lineage>
</organism>
<evidence type="ECO:0000259" key="5">
    <source>
        <dbReference type="PROSITE" id="PS50075"/>
    </source>
</evidence>
<comment type="caution">
    <text evidence="7">The sequence shown here is derived from an EMBL/GenBank/DDBJ whole genome shotgun (WGS) entry which is preliminary data.</text>
</comment>
<dbReference type="InterPro" id="IPR009081">
    <property type="entry name" value="PP-bd_ACP"/>
</dbReference>
<keyword evidence="8" id="KW-1185">Reference proteome</keyword>
<keyword evidence="2" id="KW-0597">Phosphoprotein</keyword>
<dbReference type="SMART" id="SM00825">
    <property type="entry name" value="PKS_KS"/>
    <property type="match status" value="1"/>
</dbReference>
<protein>
    <submittedName>
        <fullName evidence="7">Type I polyketide synthase</fullName>
    </submittedName>
</protein>